<dbReference type="EMBL" id="CAXDID020000049">
    <property type="protein sequence ID" value="CAL6004497.1"/>
    <property type="molecule type" value="Genomic_DNA"/>
</dbReference>
<dbReference type="EMBL" id="CATOUU010000424">
    <property type="protein sequence ID" value="CAI9928982.1"/>
    <property type="molecule type" value="Genomic_DNA"/>
</dbReference>
<dbReference type="Proteomes" id="UP001642409">
    <property type="component" value="Unassembled WGS sequence"/>
</dbReference>
<evidence type="ECO:0000313" key="2">
    <source>
        <dbReference type="EMBL" id="CAL6004497.1"/>
    </source>
</evidence>
<organism evidence="1">
    <name type="scientific">Hexamita inflata</name>
    <dbReference type="NCBI Taxonomy" id="28002"/>
    <lineage>
        <taxon>Eukaryota</taxon>
        <taxon>Metamonada</taxon>
        <taxon>Diplomonadida</taxon>
        <taxon>Hexamitidae</taxon>
        <taxon>Hexamitinae</taxon>
        <taxon>Hexamita</taxon>
    </lineage>
</organism>
<comment type="caution">
    <text evidence="1">The sequence shown here is derived from an EMBL/GenBank/DDBJ whole genome shotgun (WGS) entry which is preliminary data.</text>
</comment>
<reference evidence="2 3" key="2">
    <citation type="submission" date="2024-07" db="EMBL/GenBank/DDBJ databases">
        <authorList>
            <person name="Akdeniz Z."/>
        </authorList>
    </citation>
    <scope>NUCLEOTIDE SEQUENCE [LARGE SCALE GENOMIC DNA]</scope>
</reference>
<accession>A0AA86P2J1</accession>
<gene>
    <name evidence="1" type="ORF">HINF_LOCUS16627</name>
    <name evidence="2" type="ORF">HINF_LOCUS18911</name>
</gene>
<name>A0AA86P2J1_9EUKA</name>
<evidence type="ECO:0000313" key="3">
    <source>
        <dbReference type="Proteomes" id="UP001642409"/>
    </source>
</evidence>
<reference evidence="1" key="1">
    <citation type="submission" date="2023-06" db="EMBL/GenBank/DDBJ databases">
        <authorList>
            <person name="Kurt Z."/>
        </authorList>
    </citation>
    <scope>NUCLEOTIDE SEQUENCE</scope>
</reference>
<dbReference type="AlphaFoldDB" id="A0AA86P2J1"/>
<evidence type="ECO:0000313" key="1">
    <source>
        <dbReference type="EMBL" id="CAI9928982.1"/>
    </source>
</evidence>
<sequence length="817" mass="96344">MEKPGFHILYSKSLTDEQIEDALNLEQQYKHSFVFISTRQLIILFTNQYEAIDAQNKVNIPTKIIYGQVFKITQNVPNLVKNKQALEKYEKYFTDNETIIIYVKYIGQYIQESQQKSIDKFSVYPVSFLGLKYDQVVSFIKEILQCEQHIVFREYFNEQTIIYFDNIETQKELLKKEEVEFEESTIEIIYPQYCYHEFLCTKQPTENQIGLILEQFEELQILDYGVYDNIFYIISATYNQGIKIKQMKSIKIDKQLQIYYQPIREGYSVRLYPVAEDVSDTEVRSIFPLYIRSNIATMKMGGLHRVLYFSSNNIQKHIVTANNVYLQDEKLQVTYTKHQKVFIQITNQKSITIQQIFDYVKSYGQVNNIVRSNNLLLISFASELQQFHFYKNNQQFQINGVQLQLIKYDPKLDKNGSHNSLFQGEFIGALPKEQNDYPVLIYPIENFEKIKSVSQFNQSNGTYVWNKTLCVGFDTRQLQYLAFKAFSKLQDIKVKYSSRCCLVIERLDKQDFYPILNTFVNTYKIQNKLVKIQCKNNKLLLIFGQIEEREYFKSINDGIFNFASLSLRSNKFEEKDFPEFSESIGQCQSLQEFEQYLGQELTIEVIPSYEQKSEEIEEEESFESELEIEIEHFDTSIEEPKVQQKPVTFEPIQPPIQLPIKLFAPPKQAVQAVQQKIKIPTELPIQAQESTISKELQPMNQQFLNYDIYQPLNQQINYLPPGLQVQQESSIPMPQKEEKEAPKKKKEISVPMKYIVSNAEWTLQQIEQEMDLKRIQLFQKSPQIEQLPSGKQRLILQVKYQYVSEIGEILEDEEFEE</sequence>
<keyword evidence="3" id="KW-1185">Reference proteome</keyword>
<proteinExistence type="predicted"/>
<protein>
    <submittedName>
        <fullName evidence="2">Hypothetical_protein</fullName>
    </submittedName>
</protein>